<organism evidence="2 3">
    <name type="scientific">Tulasnella calospora MUT 4182</name>
    <dbReference type="NCBI Taxonomy" id="1051891"/>
    <lineage>
        <taxon>Eukaryota</taxon>
        <taxon>Fungi</taxon>
        <taxon>Dikarya</taxon>
        <taxon>Basidiomycota</taxon>
        <taxon>Agaricomycotina</taxon>
        <taxon>Agaricomycetes</taxon>
        <taxon>Cantharellales</taxon>
        <taxon>Tulasnellaceae</taxon>
        <taxon>Tulasnella</taxon>
    </lineage>
</organism>
<feature type="region of interest" description="Disordered" evidence="1">
    <location>
        <begin position="536"/>
        <end position="629"/>
    </location>
</feature>
<evidence type="ECO:0000313" key="2">
    <source>
        <dbReference type="EMBL" id="KIO23560.1"/>
    </source>
</evidence>
<feature type="compositionally biased region" description="Polar residues" evidence="1">
    <location>
        <begin position="604"/>
        <end position="617"/>
    </location>
</feature>
<dbReference type="OrthoDB" id="3237454at2759"/>
<sequence>MYYKDSKLDWEIRQFWAPDVYAYALCKDKSEEAEQAGDTEEEARLETKRKDIVKDAMRRLFERFPDCRPSHPLRNIEESSGKKALGRYYAKYRDKFTSDAGRMKRLYQKTQGKADMLATKNSTMTLLEVLGRARGRIAHQLWGRSKAGGLEECDAEIERELEEWFEANPKMTKQDGNRHRITIVHSVRHRLFNKLPPPVKEIWKKRAKSIHIPTTPEEEQCLADAALAYLDELLVLLAERANMHFFLLAAARGSSNIPVIFREFTRNPVEDERFLKPSEGLGARLRTDYLAYCLKRFRGDIDEVVFALPEVLDDQNEDENSVNDKDNETSNRVVKGKAKKADPPRKTYIPPFQPDPLKTQSVVAKAKAIGEFILMAIEKLHCSRVSWDKVTKHASIYIDPQRMPMDPDFQGQRLQFQKPAAMTDTRIKVFFEFLVNSYNGTLPEEECFRFKHEARHLNLPAPVPPSDPNVHHAAAAAAKTAVPKRKKDGTQGTKHGTRPKKLKKSEGDTDDVYHDIDGLMLELDASYLDEAQELTNGAKTRRTATNGAKTQHTAPRKGKSTRFVSPTPPPEEPEAEVPTPLPPAIKNVAIPLAPPSSAEGPLAPSQSSNSQTKFTPESDTDELSHPLFRPGYEDTFGEWASTKTYLERWAENMTFSEHQARTMPFTGLSGNKPDVELPSGLHSVLCILQLWIAYQEEPLGEHVPCVSLSPRLALATLHPTHRVSIIISVLLDTNGPLPSAKYVYTQAHFTIEEVCALFAQIEVVVSQFIDAMVASEEVILSSNLGLLQAMRVAIFMGASGFILDGGVVGVNTQRTSAIVDRFISVTAAIALIRYFKVVLGRVADLYTEGSEGSDTSVMWKLLTSFWSSACSTLARAVAHSTSDLFSLGSIWKNMPREFNTPLELAFAARSWWTPGGSGAPGPVSMPNRQMFATEKLLTYVKELDWSEYSLIERSQVMLLLFTAAIQTEKGQVSVRQLPRRTHSTIDLMSEALKSLTISINQSTEVRPRANPINIPTDDIQRSVNRWEDECQQDSEAFNESLPPMNEDATLQSGDDSEPLQPAVSSAIDLRQSAASHLVIANPGVSESRSIVPSQATDDSIIPPEEEDQIFPSSVHDPVSPPAALGDRACLPIAKGPSSTRKVVPAIRPLEDASGPPPKKRKGREVDPCPLDDVSVRTLRSSKDTKATETPKPPEIDQTPPPVP</sequence>
<dbReference type="AlphaFoldDB" id="A0A0C3Q401"/>
<dbReference type="HOGENOM" id="CLU_002542_0_0_1"/>
<feature type="region of interest" description="Disordered" evidence="1">
    <location>
        <begin position="1032"/>
        <end position="1062"/>
    </location>
</feature>
<gene>
    <name evidence="2" type="ORF">M407DRAFT_26937</name>
</gene>
<evidence type="ECO:0000256" key="1">
    <source>
        <dbReference type="SAM" id="MobiDB-lite"/>
    </source>
</evidence>
<reference evidence="2 3" key="1">
    <citation type="submission" date="2014-04" db="EMBL/GenBank/DDBJ databases">
        <authorList>
            <consortium name="DOE Joint Genome Institute"/>
            <person name="Kuo A."/>
            <person name="Girlanda M."/>
            <person name="Perotto S."/>
            <person name="Kohler A."/>
            <person name="Nagy L.G."/>
            <person name="Floudas D."/>
            <person name="Copeland A."/>
            <person name="Barry K.W."/>
            <person name="Cichocki N."/>
            <person name="Veneault-Fourrey C."/>
            <person name="LaButti K."/>
            <person name="Lindquist E.A."/>
            <person name="Lipzen A."/>
            <person name="Lundell T."/>
            <person name="Morin E."/>
            <person name="Murat C."/>
            <person name="Sun H."/>
            <person name="Tunlid A."/>
            <person name="Henrissat B."/>
            <person name="Grigoriev I.V."/>
            <person name="Hibbett D.S."/>
            <person name="Martin F."/>
            <person name="Nordberg H.P."/>
            <person name="Cantor M.N."/>
            <person name="Hua S.X."/>
        </authorList>
    </citation>
    <scope>NUCLEOTIDE SEQUENCE [LARGE SCALE GENOMIC DNA]</scope>
    <source>
        <strain evidence="2 3">MUT 4182</strain>
    </source>
</reference>
<accession>A0A0C3Q401</accession>
<feature type="region of interest" description="Disordered" evidence="1">
    <location>
        <begin position="316"/>
        <end position="353"/>
    </location>
</feature>
<feature type="region of interest" description="Disordered" evidence="1">
    <location>
        <begin position="463"/>
        <end position="511"/>
    </location>
</feature>
<dbReference type="EMBL" id="KN823081">
    <property type="protein sequence ID" value="KIO23560.1"/>
    <property type="molecule type" value="Genomic_DNA"/>
</dbReference>
<feature type="compositionally biased region" description="Basic and acidic residues" evidence="1">
    <location>
        <begin position="1180"/>
        <end position="1194"/>
    </location>
</feature>
<feature type="compositionally biased region" description="Polar residues" evidence="1">
    <location>
        <begin position="536"/>
        <end position="553"/>
    </location>
</feature>
<reference evidence="3" key="2">
    <citation type="submission" date="2015-01" db="EMBL/GenBank/DDBJ databases">
        <title>Evolutionary Origins and Diversification of the Mycorrhizal Mutualists.</title>
        <authorList>
            <consortium name="DOE Joint Genome Institute"/>
            <consortium name="Mycorrhizal Genomics Consortium"/>
            <person name="Kohler A."/>
            <person name="Kuo A."/>
            <person name="Nagy L.G."/>
            <person name="Floudas D."/>
            <person name="Copeland A."/>
            <person name="Barry K.W."/>
            <person name="Cichocki N."/>
            <person name="Veneault-Fourrey C."/>
            <person name="LaButti K."/>
            <person name="Lindquist E.A."/>
            <person name="Lipzen A."/>
            <person name="Lundell T."/>
            <person name="Morin E."/>
            <person name="Murat C."/>
            <person name="Riley R."/>
            <person name="Ohm R."/>
            <person name="Sun H."/>
            <person name="Tunlid A."/>
            <person name="Henrissat B."/>
            <person name="Grigoriev I.V."/>
            <person name="Hibbett D.S."/>
            <person name="Martin F."/>
        </authorList>
    </citation>
    <scope>NUCLEOTIDE SEQUENCE [LARGE SCALE GENOMIC DNA]</scope>
    <source>
        <strain evidence="3">MUT 4182</strain>
    </source>
</reference>
<protein>
    <submittedName>
        <fullName evidence="2">Uncharacterized protein</fullName>
    </submittedName>
</protein>
<proteinExistence type="predicted"/>
<keyword evidence="3" id="KW-1185">Reference proteome</keyword>
<dbReference type="STRING" id="1051891.A0A0C3Q401"/>
<feature type="region of interest" description="Disordered" evidence="1">
    <location>
        <begin position="1119"/>
        <end position="1203"/>
    </location>
</feature>
<dbReference type="Proteomes" id="UP000054248">
    <property type="component" value="Unassembled WGS sequence"/>
</dbReference>
<evidence type="ECO:0000313" key="3">
    <source>
        <dbReference type="Proteomes" id="UP000054248"/>
    </source>
</evidence>
<name>A0A0C3Q401_9AGAM</name>